<dbReference type="AlphaFoldDB" id="A0AAD9Q008"/>
<organism evidence="1 2">
    <name type="scientific">Acropora cervicornis</name>
    <name type="common">Staghorn coral</name>
    <dbReference type="NCBI Taxonomy" id="6130"/>
    <lineage>
        <taxon>Eukaryota</taxon>
        <taxon>Metazoa</taxon>
        <taxon>Cnidaria</taxon>
        <taxon>Anthozoa</taxon>
        <taxon>Hexacorallia</taxon>
        <taxon>Scleractinia</taxon>
        <taxon>Astrocoeniina</taxon>
        <taxon>Acroporidae</taxon>
        <taxon>Acropora</taxon>
    </lineage>
</organism>
<dbReference type="EMBL" id="JARQWQ010000088">
    <property type="protein sequence ID" value="KAK2552277.1"/>
    <property type="molecule type" value="Genomic_DNA"/>
</dbReference>
<accession>A0AAD9Q008</accession>
<dbReference type="PANTHER" id="PTHR47500:SF3">
    <property type="entry name" value="EF-HAND DOMAIN-CONTAINING PROTEIN"/>
    <property type="match status" value="1"/>
</dbReference>
<evidence type="ECO:0000313" key="1">
    <source>
        <dbReference type="EMBL" id="KAK2552277.1"/>
    </source>
</evidence>
<name>A0AAD9Q008_ACRCE</name>
<keyword evidence="2" id="KW-1185">Reference proteome</keyword>
<reference evidence="1" key="1">
    <citation type="journal article" date="2023" name="G3 (Bethesda)">
        <title>Whole genome assembly and annotation of the endangered Caribbean coral Acropora cervicornis.</title>
        <authorList>
            <person name="Selwyn J.D."/>
            <person name="Vollmer S.V."/>
        </authorList>
    </citation>
    <scope>NUCLEOTIDE SEQUENCE</scope>
    <source>
        <strain evidence="1">K2</strain>
    </source>
</reference>
<evidence type="ECO:0000313" key="2">
    <source>
        <dbReference type="Proteomes" id="UP001249851"/>
    </source>
</evidence>
<protein>
    <submittedName>
        <fullName evidence="1">Uncharacterized protein</fullName>
    </submittedName>
</protein>
<dbReference type="Proteomes" id="UP001249851">
    <property type="component" value="Unassembled WGS sequence"/>
</dbReference>
<dbReference type="GO" id="GO:0005509">
    <property type="term" value="F:calcium ion binding"/>
    <property type="evidence" value="ECO:0007669"/>
    <property type="project" value="InterPro"/>
</dbReference>
<gene>
    <name evidence="1" type="ORF">P5673_026589</name>
</gene>
<reference evidence="1" key="2">
    <citation type="journal article" date="2023" name="Science">
        <title>Genomic signatures of disease resistance in endangered staghorn corals.</title>
        <authorList>
            <person name="Vollmer S.V."/>
            <person name="Selwyn J.D."/>
            <person name="Despard B.A."/>
            <person name="Roesel C.L."/>
        </authorList>
    </citation>
    <scope>NUCLEOTIDE SEQUENCE</scope>
    <source>
        <strain evidence="1">K2</strain>
    </source>
</reference>
<dbReference type="PANTHER" id="PTHR47500">
    <property type="entry name" value="EF-HAND CALCIUM-BINDING DOMAIN-CONTAINING PROTEIN"/>
    <property type="match status" value="1"/>
</dbReference>
<dbReference type="InterPro" id="IPR043520">
    <property type="entry name" value="SPT21"/>
</dbReference>
<comment type="caution">
    <text evidence="1">The sequence shown here is derived from an EMBL/GenBank/DDBJ whole genome shotgun (WGS) entry which is preliminary data.</text>
</comment>
<sequence length="178" mass="20198">MKRSALQALNEIVGFYHTKTKRIQAPHVVGHYAAGARLIGLTENQLRRRMERLKARHAAGDNKSPYAEPLYIVFGKAIPDSKSRRALPDLSHTRGKIRLHFDLQPPSTKSSISKSAVISDKVGQAREVHFQRLRETKSKDSEEHWRSLGPNHIDSGILRNYFRLAFNAYTPYVSINVA</sequence>
<proteinExistence type="predicted"/>